<sequence>MKYKFPILTLCLFSVFFLLVSPLKIHAQSEEAQTEETASEESSQSGEMLYTGYAVNPSKVVTVASDQVIDKDFYVAAADVVEIYGTVNGDVYAIAGQIIVGGTINGDLLAVAGTAILSGEVTEDARIIAGQITIDGKVGKNLTAAGGNIEITNGSVLSKGVLLAGGNISLMAPAAGDVSIAAGNAIVSSQVGGDLVTYTGSLRVSPDSTVAGNLVYNKDADVSIDNKAVISGTIIKREPLEKLKDVKAVSMQEISKSLAKAKRDMMLIGFLPILIVGLIIIKLFPKYVGDVNNQIQKGLLSSVLTGFAGLILTPIAALILFMTLVGIPIAGILLFAYVLLLYLARVYVAYWAGGFISKTFKRNFGNATRFVLGLVLLYVIYMIPILGSLVIFAVLIIGMGSAILVCFSYIKAGRARQE</sequence>
<feature type="transmembrane region" description="Helical" evidence="1">
    <location>
        <begin position="364"/>
        <end position="383"/>
    </location>
</feature>
<feature type="transmembrane region" description="Helical" evidence="1">
    <location>
        <begin position="265"/>
        <end position="285"/>
    </location>
</feature>
<keyword evidence="1" id="KW-1133">Transmembrane helix</keyword>
<dbReference type="Proteomes" id="UP000178771">
    <property type="component" value="Unassembled WGS sequence"/>
</dbReference>
<evidence type="ECO:0000313" key="4">
    <source>
        <dbReference type="EMBL" id="OGC51678.1"/>
    </source>
</evidence>
<dbReference type="AlphaFoldDB" id="A0A1F4V3E0"/>
<evidence type="ECO:0000313" key="5">
    <source>
        <dbReference type="Proteomes" id="UP000178771"/>
    </source>
</evidence>
<proteinExistence type="predicted"/>
<keyword evidence="1" id="KW-0472">Membrane</keyword>
<feature type="chain" id="PRO_5009514929" description="DUF8173 domain-containing protein" evidence="2">
    <location>
        <begin position="28"/>
        <end position="418"/>
    </location>
</feature>
<evidence type="ECO:0000256" key="2">
    <source>
        <dbReference type="SAM" id="SignalP"/>
    </source>
</evidence>
<evidence type="ECO:0000256" key="1">
    <source>
        <dbReference type="SAM" id="Phobius"/>
    </source>
</evidence>
<keyword evidence="1" id="KW-0812">Transmembrane</keyword>
<keyword evidence="2" id="KW-0732">Signal</keyword>
<feature type="domain" description="DUF8173" evidence="3">
    <location>
        <begin position="264"/>
        <end position="401"/>
    </location>
</feature>
<accession>A0A1F4V3E0</accession>
<comment type="caution">
    <text evidence="4">The sequence shown here is derived from an EMBL/GenBank/DDBJ whole genome shotgun (WGS) entry which is preliminary data.</text>
</comment>
<dbReference type="Pfam" id="PF26514">
    <property type="entry name" value="DUF8173"/>
    <property type="match status" value="1"/>
</dbReference>
<gene>
    <name evidence="4" type="ORF">A2982_03330</name>
</gene>
<feature type="signal peptide" evidence="2">
    <location>
        <begin position="1"/>
        <end position="27"/>
    </location>
</feature>
<name>A0A1F4V3E0_UNCKA</name>
<dbReference type="STRING" id="1802624.A2982_03330"/>
<reference evidence="4 5" key="1">
    <citation type="journal article" date="2016" name="Nat. Commun.">
        <title>Thousands of microbial genomes shed light on interconnected biogeochemical processes in an aquifer system.</title>
        <authorList>
            <person name="Anantharaman K."/>
            <person name="Brown C.T."/>
            <person name="Hug L.A."/>
            <person name="Sharon I."/>
            <person name="Castelle C.J."/>
            <person name="Probst A.J."/>
            <person name="Thomas B.C."/>
            <person name="Singh A."/>
            <person name="Wilkins M.J."/>
            <person name="Karaoz U."/>
            <person name="Brodie E.L."/>
            <person name="Williams K.H."/>
            <person name="Hubbard S.S."/>
            <person name="Banfield J.F."/>
        </authorList>
    </citation>
    <scope>NUCLEOTIDE SEQUENCE [LARGE SCALE GENOMIC DNA]</scope>
</reference>
<dbReference type="EMBL" id="MEVH01000015">
    <property type="protein sequence ID" value="OGC51678.1"/>
    <property type="molecule type" value="Genomic_DNA"/>
</dbReference>
<organism evidence="4 5">
    <name type="scientific">candidate division WWE3 bacterium RIFCSPLOWO2_01_FULL_39_13</name>
    <dbReference type="NCBI Taxonomy" id="1802624"/>
    <lineage>
        <taxon>Bacteria</taxon>
        <taxon>Katanobacteria</taxon>
    </lineage>
</organism>
<dbReference type="InterPro" id="IPR058486">
    <property type="entry name" value="DUF8173"/>
</dbReference>
<evidence type="ECO:0000259" key="3">
    <source>
        <dbReference type="Pfam" id="PF26514"/>
    </source>
</evidence>
<protein>
    <recommendedName>
        <fullName evidence="3">DUF8173 domain-containing protein</fullName>
    </recommendedName>
</protein>
<feature type="transmembrane region" description="Helical" evidence="1">
    <location>
        <begin position="327"/>
        <end position="352"/>
    </location>
</feature>
<feature type="transmembrane region" description="Helical" evidence="1">
    <location>
        <begin position="297"/>
        <end position="321"/>
    </location>
</feature>
<feature type="transmembrane region" description="Helical" evidence="1">
    <location>
        <begin position="389"/>
        <end position="410"/>
    </location>
</feature>